<protein>
    <submittedName>
        <fullName evidence="1">Uncharacterized protein</fullName>
    </submittedName>
</protein>
<name>A0AAN7LCX0_TRANT</name>
<organism evidence="1 2">
    <name type="scientific">Trapa natans</name>
    <name type="common">Water chestnut</name>
    <dbReference type="NCBI Taxonomy" id="22666"/>
    <lineage>
        <taxon>Eukaryota</taxon>
        <taxon>Viridiplantae</taxon>
        <taxon>Streptophyta</taxon>
        <taxon>Embryophyta</taxon>
        <taxon>Tracheophyta</taxon>
        <taxon>Spermatophyta</taxon>
        <taxon>Magnoliopsida</taxon>
        <taxon>eudicotyledons</taxon>
        <taxon>Gunneridae</taxon>
        <taxon>Pentapetalae</taxon>
        <taxon>rosids</taxon>
        <taxon>malvids</taxon>
        <taxon>Myrtales</taxon>
        <taxon>Lythraceae</taxon>
        <taxon>Trapa</taxon>
    </lineage>
</organism>
<gene>
    <name evidence="1" type="ORF">SAY86_006244</name>
</gene>
<keyword evidence="2" id="KW-1185">Reference proteome</keyword>
<comment type="caution">
    <text evidence="1">The sequence shown here is derived from an EMBL/GenBank/DDBJ whole genome shotgun (WGS) entry which is preliminary data.</text>
</comment>
<sequence length="132" mass="14199">MVSSAGKPSILSSVMQFTSRTLTATPLCLLLVHPFSSRGTLLHQSLRMVTYVLVGSPLMECQSGQGDNGGKLNDPTAHSEMLDVESVCFLVPEVDSTSHVRLSKFGPGVSSHACSCCYRCLPFLWNNGSHVL</sequence>
<reference evidence="1 2" key="1">
    <citation type="journal article" date="2023" name="Hortic Res">
        <title>Pangenome of water caltrop reveals structural variations and asymmetric subgenome divergence after allopolyploidization.</title>
        <authorList>
            <person name="Zhang X."/>
            <person name="Chen Y."/>
            <person name="Wang L."/>
            <person name="Yuan Y."/>
            <person name="Fang M."/>
            <person name="Shi L."/>
            <person name="Lu R."/>
            <person name="Comes H.P."/>
            <person name="Ma Y."/>
            <person name="Chen Y."/>
            <person name="Huang G."/>
            <person name="Zhou Y."/>
            <person name="Zheng Z."/>
            <person name="Qiu Y."/>
        </authorList>
    </citation>
    <scope>NUCLEOTIDE SEQUENCE [LARGE SCALE GENOMIC DNA]</scope>
    <source>
        <strain evidence="1">F231</strain>
    </source>
</reference>
<dbReference type="EMBL" id="JAXQNO010000017">
    <property type="protein sequence ID" value="KAK4778716.1"/>
    <property type="molecule type" value="Genomic_DNA"/>
</dbReference>
<evidence type="ECO:0000313" key="2">
    <source>
        <dbReference type="Proteomes" id="UP001346149"/>
    </source>
</evidence>
<proteinExistence type="predicted"/>
<dbReference type="Proteomes" id="UP001346149">
    <property type="component" value="Unassembled WGS sequence"/>
</dbReference>
<accession>A0AAN7LCX0</accession>
<dbReference type="AlphaFoldDB" id="A0AAN7LCX0"/>
<evidence type="ECO:0000313" key="1">
    <source>
        <dbReference type="EMBL" id="KAK4778716.1"/>
    </source>
</evidence>